<keyword evidence="2" id="KW-0472">Membrane</keyword>
<evidence type="ECO:0000313" key="5">
    <source>
        <dbReference type="EMBL" id="CAB5032038.1"/>
    </source>
</evidence>
<accession>A0A6J7RUG9</accession>
<sequence length="228" mass="22883">MSMLSGTVLGSSGKRRRRHPVVTGLVVLLMMGVLFGATFGAVRLLRGGGTATPEAIATTPAPCVTVTSRPGQLLPEPSTITVNVFNATGRVGLAKSSATDLTARGFVIGRVANDPLGASLTGIAEIRYGTQGLANAQLVQFYLVGATLSPDKRTDATVDVVLGQKYTVVADQQAVTAALAQPVPTTSGAGCPVSPTSESTSEPTSGAGSPGAVTPTPTNASTPVPATP</sequence>
<dbReference type="EMBL" id="CAFBND010000031">
    <property type="protein sequence ID" value="CAB4939639.1"/>
    <property type="molecule type" value="Genomic_DNA"/>
</dbReference>
<name>A0A6J7RUG9_9ZZZZ</name>
<reference evidence="5" key="1">
    <citation type="submission" date="2020-05" db="EMBL/GenBank/DDBJ databases">
        <authorList>
            <person name="Chiriac C."/>
            <person name="Salcher M."/>
            <person name="Ghai R."/>
            <person name="Kavagutti S V."/>
        </authorList>
    </citation>
    <scope>NUCLEOTIDE SEQUENCE</scope>
</reference>
<feature type="compositionally biased region" description="Polar residues" evidence="1">
    <location>
        <begin position="215"/>
        <end position="228"/>
    </location>
</feature>
<evidence type="ECO:0000256" key="1">
    <source>
        <dbReference type="SAM" id="MobiDB-lite"/>
    </source>
</evidence>
<feature type="transmembrane region" description="Helical" evidence="2">
    <location>
        <begin position="21"/>
        <end position="42"/>
    </location>
</feature>
<feature type="compositionally biased region" description="Low complexity" evidence="1">
    <location>
        <begin position="194"/>
        <end position="212"/>
    </location>
</feature>
<dbReference type="EMBL" id="CAFBPU010000019">
    <property type="protein sequence ID" value="CAB5032038.1"/>
    <property type="molecule type" value="Genomic_DNA"/>
</dbReference>
<evidence type="ECO:0000256" key="2">
    <source>
        <dbReference type="SAM" id="Phobius"/>
    </source>
</evidence>
<protein>
    <submittedName>
        <fullName evidence="5">Unannotated protein</fullName>
    </submittedName>
</protein>
<evidence type="ECO:0000259" key="3">
    <source>
        <dbReference type="Pfam" id="PF13399"/>
    </source>
</evidence>
<feature type="domain" description="LytR/CpsA/Psr regulator C-terminal" evidence="3">
    <location>
        <begin position="79"/>
        <end position="166"/>
    </location>
</feature>
<organism evidence="5">
    <name type="scientific">freshwater metagenome</name>
    <dbReference type="NCBI Taxonomy" id="449393"/>
    <lineage>
        <taxon>unclassified sequences</taxon>
        <taxon>metagenomes</taxon>
        <taxon>ecological metagenomes</taxon>
    </lineage>
</organism>
<dbReference type="InterPro" id="IPR027381">
    <property type="entry name" value="LytR/CpsA/Psr_C"/>
</dbReference>
<keyword evidence="2" id="KW-1133">Transmembrane helix</keyword>
<proteinExistence type="predicted"/>
<gene>
    <name evidence="4" type="ORF">UFOPK3752_00974</name>
    <name evidence="5" type="ORF">UFOPK4150_01088</name>
</gene>
<feature type="region of interest" description="Disordered" evidence="1">
    <location>
        <begin position="183"/>
        <end position="228"/>
    </location>
</feature>
<keyword evidence="2" id="KW-0812">Transmembrane</keyword>
<dbReference type="Pfam" id="PF13399">
    <property type="entry name" value="LytR_C"/>
    <property type="match status" value="1"/>
</dbReference>
<evidence type="ECO:0000313" key="4">
    <source>
        <dbReference type="EMBL" id="CAB4939639.1"/>
    </source>
</evidence>
<dbReference type="AlphaFoldDB" id="A0A6J7RUG9"/>
<dbReference type="Gene3D" id="3.30.70.2390">
    <property type="match status" value="1"/>
</dbReference>